<evidence type="ECO:0000313" key="2">
    <source>
        <dbReference type="Proteomes" id="UP000673691"/>
    </source>
</evidence>
<gene>
    <name evidence="1" type="ORF">BJ554DRAFT_4659</name>
</gene>
<evidence type="ECO:0000313" key="1">
    <source>
        <dbReference type="EMBL" id="KAG5455800.1"/>
    </source>
</evidence>
<reference evidence="1 2" key="1">
    <citation type="journal article" name="Sci. Rep.">
        <title>Genome-scale phylogenetic analyses confirm Olpidium as the closest living zoosporic fungus to the non-flagellated, terrestrial fungi.</title>
        <authorList>
            <person name="Chang Y."/>
            <person name="Rochon D."/>
            <person name="Sekimoto S."/>
            <person name="Wang Y."/>
            <person name="Chovatia M."/>
            <person name="Sandor L."/>
            <person name="Salamov A."/>
            <person name="Grigoriev I.V."/>
            <person name="Stajich J.E."/>
            <person name="Spatafora J.W."/>
        </authorList>
    </citation>
    <scope>NUCLEOTIDE SEQUENCE [LARGE SCALE GENOMIC DNA]</scope>
    <source>
        <strain evidence="1">S191</strain>
    </source>
</reference>
<name>A0A8H7ZMA1_9FUNG</name>
<accession>A0A8H7ZMA1</accession>
<dbReference type="EMBL" id="JAEFCI010012770">
    <property type="protein sequence ID" value="KAG5455800.1"/>
    <property type="molecule type" value="Genomic_DNA"/>
</dbReference>
<organism evidence="1 2">
    <name type="scientific">Olpidium bornovanus</name>
    <dbReference type="NCBI Taxonomy" id="278681"/>
    <lineage>
        <taxon>Eukaryota</taxon>
        <taxon>Fungi</taxon>
        <taxon>Fungi incertae sedis</taxon>
        <taxon>Olpidiomycota</taxon>
        <taxon>Olpidiomycotina</taxon>
        <taxon>Olpidiomycetes</taxon>
        <taxon>Olpidiales</taxon>
        <taxon>Olpidiaceae</taxon>
        <taxon>Olpidium</taxon>
    </lineage>
</organism>
<proteinExistence type="predicted"/>
<dbReference type="AlphaFoldDB" id="A0A8H7ZMA1"/>
<feature type="non-terminal residue" evidence="1">
    <location>
        <position position="1"/>
    </location>
</feature>
<protein>
    <submittedName>
        <fullName evidence="1">Uncharacterized protein</fullName>
    </submittedName>
</protein>
<sequence length="72" mass="7712">QPCWPFPLPPTPKPSRRPAAAVADVIRRPNAPPAALSHRNLLPACRSASLPEISPVPTSLLSLGCRGRSRQI</sequence>
<comment type="caution">
    <text evidence="1">The sequence shown here is derived from an EMBL/GenBank/DDBJ whole genome shotgun (WGS) entry which is preliminary data.</text>
</comment>
<dbReference type="Proteomes" id="UP000673691">
    <property type="component" value="Unassembled WGS sequence"/>
</dbReference>
<keyword evidence="2" id="KW-1185">Reference proteome</keyword>